<dbReference type="GO" id="GO:0046872">
    <property type="term" value="F:metal ion binding"/>
    <property type="evidence" value="ECO:0007669"/>
    <property type="project" value="UniProtKB-KW"/>
</dbReference>
<proteinExistence type="inferred from homology"/>
<evidence type="ECO:0000259" key="8">
    <source>
        <dbReference type="Pfam" id="PF00857"/>
    </source>
</evidence>
<evidence type="ECO:0000256" key="2">
    <source>
        <dbReference type="ARBA" id="ARBA00022642"/>
    </source>
</evidence>
<dbReference type="InterPro" id="IPR052347">
    <property type="entry name" value="Isochorismatase_Nicotinamidase"/>
</dbReference>
<comment type="similarity">
    <text evidence="1">Belongs to the isochorismatase family.</text>
</comment>
<evidence type="ECO:0000256" key="5">
    <source>
        <dbReference type="ARBA" id="ARBA00037900"/>
    </source>
</evidence>
<reference evidence="9" key="1">
    <citation type="journal article" date="2020" name="J. Eukaryot. Microbiol.">
        <title>De novo Sequencing, Assembly and Annotation of the Transcriptome for the Free-Living Testate Amoeba Arcella intermedia.</title>
        <authorList>
            <person name="Ribeiro G.M."/>
            <person name="Porfirio-Sousa A.L."/>
            <person name="Maurer-Alcala X.X."/>
            <person name="Katz L.A."/>
            <person name="Lahr D.J.G."/>
        </authorList>
    </citation>
    <scope>NUCLEOTIDE SEQUENCE</scope>
</reference>
<dbReference type="EMBL" id="GIBP01009969">
    <property type="protein sequence ID" value="NDV38938.1"/>
    <property type="molecule type" value="Transcribed_RNA"/>
</dbReference>
<dbReference type="Gene3D" id="3.40.50.850">
    <property type="entry name" value="Isochorismatase-like"/>
    <property type="match status" value="1"/>
</dbReference>
<dbReference type="PANTHER" id="PTHR11080:SF2">
    <property type="entry name" value="LD05707P"/>
    <property type="match status" value="1"/>
</dbReference>
<keyword evidence="3" id="KW-0479">Metal-binding</keyword>
<dbReference type="InterPro" id="IPR036380">
    <property type="entry name" value="Isochorismatase-like_sf"/>
</dbReference>
<accession>A0A6B2LQF0</accession>
<evidence type="ECO:0000256" key="3">
    <source>
        <dbReference type="ARBA" id="ARBA00022723"/>
    </source>
</evidence>
<keyword evidence="2" id="KW-0662">Pyridine nucleotide biosynthesis</keyword>
<feature type="domain" description="Isochorismatase-like" evidence="8">
    <location>
        <begin position="50"/>
        <end position="93"/>
    </location>
</feature>
<dbReference type="Pfam" id="PF00857">
    <property type="entry name" value="Isochorismatase"/>
    <property type="match status" value="1"/>
</dbReference>
<protein>
    <recommendedName>
        <fullName evidence="6">nicotinamidase</fullName>
        <ecNumber evidence="6">3.5.1.19</ecNumber>
    </recommendedName>
    <alternativeName>
        <fullName evidence="7">Nicotinamide deamidase</fullName>
    </alternativeName>
</protein>
<sequence length="127" mass="13741">MNVPNSSIVIKKAFERTLDAYSAVQGGVLSRQGPPFDTEDTERELEGQLGLVGILKEVRVRRLFVVGIATDYCVKSTAIDAVRTGLVGEVVVVLPLTRWVSSITLELALLNMIASNVTIISEDPSVL</sequence>
<dbReference type="InterPro" id="IPR000868">
    <property type="entry name" value="Isochorismatase-like_dom"/>
</dbReference>
<evidence type="ECO:0000256" key="6">
    <source>
        <dbReference type="ARBA" id="ARBA00039017"/>
    </source>
</evidence>
<comment type="pathway">
    <text evidence="5">Cofactor biosynthesis; nicotinate biosynthesis; nicotinate from nicotinamide: step 1/1.</text>
</comment>
<dbReference type="SUPFAM" id="SSF52499">
    <property type="entry name" value="Isochorismatase-like hydrolases"/>
    <property type="match status" value="1"/>
</dbReference>
<dbReference type="GO" id="GO:0019363">
    <property type="term" value="P:pyridine nucleotide biosynthetic process"/>
    <property type="evidence" value="ECO:0007669"/>
    <property type="project" value="UniProtKB-KW"/>
</dbReference>
<evidence type="ECO:0000256" key="4">
    <source>
        <dbReference type="ARBA" id="ARBA00022801"/>
    </source>
</evidence>
<dbReference type="PANTHER" id="PTHR11080">
    <property type="entry name" value="PYRAZINAMIDASE/NICOTINAMIDASE"/>
    <property type="match status" value="1"/>
</dbReference>
<name>A0A6B2LQF0_9EUKA</name>
<evidence type="ECO:0000313" key="9">
    <source>
        <dbReference type="EMBL" id="NDV38938.1"/>
    </source>
</evidence>
<keyword evidence="4" id="KW-0378">Hydrolase</keyword>
<organism evidence="9">
    <name type="scientific">Arcella intermedia</name>
    <dbReference type="NCBI Taxonomy" id="1963864"/>
    <lineage>
        <taxon>Eukaryota</taxon>
        <taxon>Amoebozoa</taxon>
        <taxon>Tubulinea</taxon>
        <taxon>Elardia</taxon>
        <taxon>Arcellinida</taxon>
        <taxon>Sphaerothecina</taxon>
        <taxon>Arcellidae</taxon>
        <taxon>Arcella</taxon>
    </lineage>
</organism>
<dbReference type="EC" id="3.5.1.19" evidence="6"/>
<evidence type="ECO:0000256" key="1">
    <source>
        <dbReference type="ARBA" id="ARBA00006336"/>
    </source>
</evidence>
<dbReference type="AlphaFoldDB" id="A0A6B2LQF0"/>
<evidence type="ECO:0000256" key="7">
    <source>
        <dbReference type="ARBA" id="ARBA00043224"/>
    </source>
</evidence>
<dbReference type="GO" id="GO:0008936">
    <property type="term" value="F:nicotinamidase activity"/>
    <property type="evidence" value="ECO:0007669"/>
    <property type="project" value="UniProtKB-EC"/>
</dbReference>